<reference evidence="2" key="1">
    <citation type="journal article" date="2021" name="Sci. Rep.">
        <title>Diploid genomic architecture of Nitzschia inconspicua, an elite biomass production diatom.</title>
        <authorList>
            <person name="Oliver A."/>
            <person name="Podell S."/>
            <person name="Pinowska A."/>
            <person name="Traller J.C."/>
            <person name="Smith S.R."/>
            <person name="McClure R."/>
            <person name="Beliaev A."/>
            <person name="Bohutskyi P."/>
            <person name="Hill E.A."/>
            <person name="Rabines A."/>
            <person name="Zheng H."/>
            <person name="Allen L.Z."/>
            <person name="Kuo A."/>
            <person name="Grigoriev I.V."/>
            <person name="Allen A.E."/>
            <person name="Hazlebeck D."/>
            <person name="Allen E.E."/>
        </authorList>
    </citation>
    <scope>NUCLEOTIDE SEQUENCE</scope>
    <source>
        <strain evidence="2">Hildebrandi</strain>
    </source>
</reference>
<evidence type="ECO:0000313" key="3">
    <source>
        <dbReference type="Proteomes" id="UP000693970"/>
    </source>
</evidence>
<feature type="region of interest" description="Disordered" evidence="1">
    <location>
        <begin position="664"/>
        <end position="695"/>
    </location>
</feature>
<organism evidence="2 3">
    <name type="scientific">Nitzschia inconspicua</name>
    <dbReference type="NCBI Taxonomy" id="303405"/>
    <lineage>
        <taxon>Eukaryota</taxon>
        <taxon>Sar</taxon>
        <taxon>Stramenopiles</taxon>
        <taxon>Ochrophyta</taxon>
        <taxon>Bacillariophyta</taxon>
        <taxon>Bacillariophyceae</taxon>
        <taxon>Bacillariophycidae</taxon>
        <taxon>Bacillariales</taxon>
        <taxon>Bacillariaceae</taxon>
        <taxon>Nitzschia</taxon>
    </lineage>
</organism>
<evidence type="ECO:0000313" key="2">
    <source>
        <dbReference type="EMBL" id="KAG7362782.1"/>
    </source>
</evidence>
<feature type="compositionally biased region" description="Low complexity" evidence="1">
    <location>
        <begin position="462"/>
        <end position="479"/>
    </location>
</feature>
<feature type="compositionally biased region" description="Polar residues" evidence="1">
    <location>
        <begin position="672"/>
        <end position="682"/>
    </location>
</feature>
<feature type="region of interest" description="Disordered" evidence="1">
    <location>
        <begin position="374"/>
        <end position="408"/>
    </location>
</feature>
<dbReference type="Proteomes" id="UP000693970">
    <property type="component" value="Unassembled WGS sequence"/>
</dbReference>
<dbReference type="AlphaFoldDB" id="A0A9K3LIQ6"/>
<feature type="compositionally biased region" description="Acidic residues" evidence="1">
    <location>
        <begin position="511"/>
        <end position="522"/>
    </location>
</feature>
<name>A0A9K3LIQ6_9STRA</name>
<evidence type="ECO:0000256" key="1">
    <source>
        <dbReference type="SAM" id="MobiDB-lite"/>
    </source>
</evidence>
<gene>
    <name evidence="2" type="ORF">IV203_026142</name>
</gene>
<reference evidence="2" key="2">
    <citation type="submission" date="2021-04" db="EMBL/GenBank/DDBJ databases">
        <authorList>
            <person name="Podell S."/>
        </authorList>
    </citation>
    <scope>NUCLEOTIDE SEQUENCE</scope>
    <source>
        <strain evidence="2">Hildebrandi</strain>
    </source>
</reference>
<dbReference type="EMBL" id="JAGRRH010000010">
    <property type="protein sequence ID" value="KAG7362782.1"/>
    <property type="molecule type" value="Genomic_DNA"/>
</dbReference>
<proteinExistence type="predicted"/>
<feature type="region of interest" description="Disordered" evidence="1">
    <location>
        <begin position="185"/>
        <end position="227"/>
    </location>
</feature>
<feature type="compositionally biased region" description="Basic and acidic residues" evidence="1">
    <location>
        <begin position="185"/>
        <end position="219"/>
    </location>
</feature>
<keyword evidence="3" id="KW-1185">Reference proteome</keyword>
<dbReference type="OrthoDB" id="10681797at2759"/>
<protein>
    <submittedName>
        <fullName evidence="2">Uncharacterized protein</fullName>
    </submittedName>
</protein>
<feature type="region of interest" description="Disordered" evidence="1">
    <location>
        <begin position="462"/>
        <end position="535"/>
    </location>
</feature>
<accession>A0A9K3LIQ6</accession>
<feature type="region of interest" description="Disordered" evidence="1">
    <location>
        <begin position="984"/>
        <end position="1016"/>
    </location>
</feature>
<feature type="compositionally biased region" description="Polar residues" evidence="1">
    <location>
        <begin position="987"/>
        <end position="996"/>
    </location>
</feature>
<sequence>MTPPPLVPRNYAVTPEEIGELIDRSLSLSSSPSSMRYTGDPDDRSNIQRLMCKMFERHREMLQELKQKHRESVQQRVVNTVMVWNANGLPSQLSYGVSTEQTYDHAAQETVPFTQQLEESVFCVLDLPSDDDEYFDVVVSDLHGMKELFYDCQSIPLDGSDGLQAEDQSIGCSKEGELETQTHAKNYEFSEFHPEKDELSSSREDQDGSLRRTYDDHDGLPSPSMDDSEQRILDHYLSDGIQVDEEQEDILLSTFDELPSPPIHDTKDRMLDGYATTGTKLDEWADDLDHRTEGSGDPGVLSLADLVPYEVSSEQKTVNDVEHESNYLTSEIEDILDNMFDEFKNTGNVVDDAPAVSSDSTNFGNDHASHIISRRSFDESKISSSPAQPVPRIEARSLEESSGMSDNKQDAIQVLDDFFAVMESMDEESNHSNEEVTENYSTQCYQNEEDVDLAPCSVVSSTSSKSSEMLYASTSSSSSKVERTGSKSSNDTARRRKQDDNVDDRASVCSSEEDLVSDDGSELDVVTPKSSEPQHPLTIREGIEREDEGVVLSNKQEQIDAILGNLFETMDELSTQSKDKDVTVSESMDVATVGMGSPGKKEFQTIDNGTSKKLISIHQYTVNDLFGVSEDVIASECPSPVDSAVRGESSVFSSSVPRLVADSGMAREFDSVPSSNRETNPTDAEKGSANVATDTSNEISFASLHETERRITAPESKISFATDSQHQCDPVAACVSVNSMHPDQHIRAGKIVSFECDDHEKSSGLEKSEAIVDSMNEDVTNTRINLDEGFGRIHPISPPRPCRQTEFEFIGANLHESPSGVDTSRSRIPSFDQHSVSTLSASPVSTRIFETNSLEKEQPSIPEVPAFEECNDRENDPSDTLNDFKNSPLRLELSVKRPNSDMSTPARAPAPSAYDPTVPFSNINHRMDQQKHRRHVASTPHVVPTSRSPFRGETFSACRSLLSAGDKSALQSLRGYYSLASPPRTPVTPQVATVSRTPRETPHPLSPAMAATPKSPYHQPTVVCTNKFKFDLHSRMGPCDRCWALASPGEQDWFERRGSHLRIVRTRGGCDYSCTIFPPKGNIPARLCRQCFFATHQRDGSRVQVYRGNHIKVKLTT</sequence>
<feature type="compositionally biased region" description="Basic and acidic residues" evidence="1">
    <location>
        <begin position="497"/>
        <end position="506"/>
    </location>
</feature>
<comment type="caution">
    <text evidence="2">The sequence shown here is derived from an EMBL/GenBank/DDBJ whole genome shotgun (WGS) entry which is preliminary data.</text>
</comment>